<dbReference type="EMBL" id="JARK01001339">
    <property type="protein sequence ID" value="EYC32551.1"/>
    <property type="molecule type" value="Genomic_DNA"/>
</dbReference>
<dbReference type="AlphaFoldDB" id="A0A016VZ32"/>
<organism evidence="2 3">
    <name type="scientific">Ancylostoma ceylanicum</name>
    <dbReference type="NCBI Taxonomy" id="53326"/>
    <lineage>
        <taxon>Eukaryota</taxon>
        <taxon>Metazoa</taxon>
        <taxon>Ecdysozoa</taxon>
        <taxon>Nematoda</taxon>
        <taxon>Chromadorea</taxon>
        <taxon>Rhabditida</taxon>
        <taxon>Rhabditina</taxon>
        <taxon>Rhabditomorpha</taxon>
        <taxon>Strongyloidea</taxon>
        <taxon>Ancylostomatidae</taxon>
        <taxon>Ancylostomatinae</taxon>
        <taxon>Ancylostoma</taxon>
    </lineage>
</organism>
<accession>A0A016VZ32</accession>
<feature type="region of interest" description="Disordered" evidence="1">
    <location>
        <begin position="48"/>
        <end position="81"/>
    </location>
</feature>
<name>A0A016VZ32_9BILA</name>
<reference evidence="3" key="1">
    <citation type="journal article" date="2015" name="Nat. Genet.">
        <title>The genome and transcriptome of the zoonotic hookworm Ancylostoma ceylanicum identify infection-specific gene families.</title>
        <authorList>
            <person name="Schwarz E.M."/>
            <person name="Hu Y."/>
            <person name="Antoshechkin I."/>
            <person name="Miller M.M."/>
            <person name="Sternberg P.W."/>
            <person name="Aroian R.V."/>
        </authorList>
    </citation>
    <scope>NUCLEOTIDE SEQUENCE</scope>
    <source>
        <strain evidence="3">HY135</strain>
    </source>
</reference>
<gene>
    <name evidence="2" type="primary">Acey_s0003.g1648</name>
    <name evidence="2" type="ORF">Y032_0003g1648</name>
</gene>
<dbReference type="Proteomes" id="UP000024635">
    <property type="component" value="Unassembled WGS sequence"/>
</dbReference>
<evidence type="ECO:0000313" key="3">
    <source>
        <dbReference type="Proteomes" id="UP000024635"/>
    </source>
</evidence>
<sequence>MLKTQVETRLGRRTSGSFTKSKQKRKSDQPYYGKGCILFCHKRNHSSTQCRTVSNQSKRRKTLREQNSQSRPLLKVFLTKS</sequence>
<keyword evidence="3" id="KW-1185">Reference proteome</keyword>
<proteinExistence type="predicted"/>
<feature type="region of interest" description="Disordered" evidence="1">
    <location>
        <begin position="1"/>
        <end position="31"/>
    </location>
</feature>
<evidence type="ECO:0000256" key="1">
    <source>
        <dbReference type="SAM" id="MobiDB-lite"/>
    </source>
</evidence>
<protein>
    <submittedName>
        <fullName evidence="2">Uncharacterized protein</fullName>
    </submittedName>
</protein>
<comment type="caution">
    <text evidence="2">The sequence shown here is derived from an EMBL/GenBank/DDBJ whole genome shotgun (WGS) entry which is preliminary data.</text>
</comment>
<evidence type="ECO:0000313" key="2">
    <source>
        <dbReference type="EMBL" id="EYC32551.1"/>
    </source>
</evidence>